<sequence length="159" mass="18557">MIVYRIAHKKYADDLSGTGARLRGGRWNPKGLPLLYTSEHISLALLETLVNAFSLEDLHLLRLVQIEIPGRTAHSHIIENKNLKKNWQQDFDYTQWMGQEIIRNKEVLYVRCPSAVVPQEHNYLINPLHADFERIKLTEVSDFEFDHRLFKQTVSSHLP</sequence>
<comment type="caution">
    <text evidence="2">The sequence shown here is derived from an EMBL/GenBank/DDBJ whole genome shotgun (WGS) entry which is preliminary data.</text>
</comment>
<dbReference type="AlphaFoldDB" id="A0A8X8ID46"/>
<feature type="domain" description="RES" evidence="1">
    <location>
        <begin position="14"/>
        <end position="139"/>
    </location>
</feature>
<dbReference type="InterPro" id="IPR014914">
    <property type="entry name" value="RES_dom"/>
</dbReference>
<evidence type="ECO:0000259" key="1">
    <source>
        <dbReference type="SMART" id="SM00953"/>
    </source>
</evidence>
<reference evidence="2 3" key="1">
    <citation type="submission" date="2016-10" db="EMBL/GenBank/DDBJ databases">
        <authorList>
            <person name="Varghese N."/>
            <person name="Submissions S."/>
        </authorList>
    </citation>
    <scope>NUCLEOTIDE SEQUENCE [LARGE SCALE GENOMIC DNA]</scope>
    <source>
        <strain evidence="2 3">DSM 25353</strain>
    </source>
</reference>
<gene>
    <name evidence="2" type="ORF">SAMN05444410_101457</name>
</gene>
<keyword evidence="3" id="KW-1185">Reference proteome</keyword>
<dbReference type="RefSeq" id="WP_092721593.1">
    <property type="nucleotide sequence ID" value="NZ_FNNO01000001.1"/>
</dbReference>
<proteinExistence type="predicted"/>
<name>A0A8X8ID46_9BACT</name>
<evidence type="ECO:0000313" key="3">
    <source>
        <dbReference type="Proteomes" id="UP000198711"/>
    </source>
</evidence>
<evidence type="ECO:0000313" key="2">
    <source>
        <dbReference type="EMBL" id="SDW18706.1"/>
    </source>
</evidence>
<dbReference type="Pfam" id="PF08808">
    <property type="entry name" value="RES"/>
    <property type="match status" value="1"/>
</dbReference>
<dbReference type="EMBL" id="FNNO01000001">
    <property type="protein sequence ID" value="SDW18706.1"/>
    <property type="molecule type" value="Genomic_DNA"/>
</dbReference>
<organism evidence="2 3">
    <name type="scientific">Hydrobacter penzbergensis</name>
    <dbReference type="NCBI Taxonomy" id="1235997"/>
    <lineage>
        <taxon>Bacteria</taxon>
        <taxon>Pseudomonadati</taxon>
        <taxon>Bacteroidota</taxon>
        <taxon>Chitinophagia</taxon>
        <taxon>Chitinophagales</taxon>
        <taxon>Chitinophagaceae</taxon>
        <taxon>Hydrobacter</taxon>
    </lineage>
</organism>
<protein>
    <submittedName>
        <fullName evidence="2">RES domain-containing protein</fullName>
    </submittedName>
</protein>
<dbReference type="SMART" id="SM00953">
    <property type="entry name" value="RES"/>
    <property type="match status" value="1"/>
</dbReference>
<dbReference type="Proteomes" id="UP000198711">
    <property type="component" value="Unassembled WGS sequence"/>
</dbReference>
<accession>A0A8X8ID46</accession>